<organism evidence="4 5">
    <name type="scientific">Hahella chejuensis (strain KCTC 2396)</name>
    <dbReference type="NCBI Taxonomy" id="349521"/>
    <lineage>
        <taxon>Bacteria</taxon>
        <taxon>Pseudomonadati</taxon>
        <taxon>Pseudomonadota</taxon>
        <taxon>Gammaproteobacteria</taxon>
        <taxon>Oceanospirillales</taxon>
        <taxon>Hahellaceae</taxon>
        <taxon>Hahella</taxon>
    </lineage>
</organism>
<keyword evidence="2" id="KW-0732">Signal</keyword>
<feature type="compositionally biased region" description="Acidic residues" evidence="1">
    <location>
        <begin position="722"/>
        <end position="738"/>
    </location>
</feature>
<dbReference type="AlphaFoldDB" id="Q2SIW4"/>
<sequence length="749" mass="82989">MTLLFRQILVCLCCSLMLWRVAAAQMELPPPADVRVLIDVSGSMKKNDPKNLRRPALNLVTELLPEGDSAGVWTFGQYVNELAPHQVVDPGWRRLAKDKAREISSTALYTNIGAALEKASEDFVEGKDYSNTHFILLTDGVVDISQKPGENVAERDRVLTQVLKRVAGFGAKIHTIALSRNADQMLLQRLSIGSNGINAIAENSEQLSRVFLQAFERAAPAEEVPLEDNAFDVDSSIEEFTALVFRAKENAETAIIEPTGKRFTEKDRPEYVKWFKEAGYDLITVQRPLEGEWKLDAELAPGSRVTVVSNLKMVVDPLPANFYAGDHLELKIGFFEDGELVRNRTFLDLVAVDVTIRTEDNKSGTKRISKESEPPADGVFRESITKLKQVGRYEVLVQADGRTFKRQSRQLITLNAPMAVDLEATGAGVDTRYKIVISPLSPNINEAKTSIIAKIKGPDGGNLIKSIPFTQETGRWELEVDATRGDGVYEVMLRVEGETRSGSAFRFEPDSVMAEFPRQEASPNEYRSLVNDSSVEQMNETLVEEAAKAPEPPKQPEENAIAPPITPEMQDQAAAEQQDAVVQEESGTNAMLWIIIAAGGASILLLAVGGGYWIYRKRRIEKEVREPVDTTKLDDSDDVPSLEESGHDLEDEIEQLEQPIDVAEEPSMMSEADDMEFGMEEEAEPKKEEDAEPPMSSSDSEETDAEALADEILASNEKAKDMDDEFNLEDFDISDTDDLPAGSEDEDKK</sequence>
<evidence type="ECO:0000259" key="3">
    <source>
        <dbReference type="PROSITE" id="PS50234"/>
    </source>
</evidence>
<dbReference type="SMART" id="SM00327">
    <property type="entry name" value="VWA"/>
    <property type="match status" value="1"/>
</dbReference>
<accession>Q2SIW4</accession>
<feature type="domain" description="VWFA" evidence="3">
    <location>
        <begin position="33"/>
        <end position="215"/>
    </location>
</feature>
<protein>
    <submittedName>
        <fullName evidence="4">Uncharacterized protein containing a von Willebrand factor type A (VWA) domain</fullName>
    </submittedName>
</protein>
<feature type="compositionally biased region" description="Acidic residues" evidence="1">
    <location>
        <begin position="699"/>
        <end position="709"/>
    </location>
</feature>
<feature type="signal peptide" evidence="2">
    <location>
        <begin position="1"/>
        <end position="24"/>
    </location>
</feature>
<dbReference type="Gene3D" id="3.40.50.410">
    <property type="entry name" value="von Willebrand factor, type A domain"/>
    <property type="match status" value="1"/>
</dbReference>
<dbReference type="HOGENOM" id="CLU_012610_0_0_6"/>
<keyword evidence="5" id="KW-1185">Reference proteome</keyword>
<dbReference type="InterPro" id="IPR002035">
    <property type="entry name" value="VWF_A"/>
</dbReference>
<evidence type="ECO:0000256" key="2">
    <source>
        <dbReference type="SAM" id="SignalP"/>
    </source>
</evidence>
<dbReference type="STRING" id="349521.HCH_02620"/>
<dbReference type="Pfam" id="PF00092">
    <property type="entry name" value="VWA"/>
    <property type="match status" value="1"/>
</dbReference>
<gene>
    <name evidence="4" type="ordered locus">HCH_02620</name>
</gene>
<reference evidence="4 5" key="1">
    <citation type="journal article" date="2005" name="Nucleic Acids Res.">
        <title>Genomic blueprint of Hahella chejuensis, a marine microbe producing an algicidal agent.</title>
        <authorList>
            <person name="Jeong H."/>
            <person name="Yim J.H."/>
            <person name="Lee C."/>
            <person name="Choi S.-H."/>
            <person name="Park Y.K."/>
            <person name="Yoon S.H."/>
            <person name="Hur C.-G."/>
            <person name="Kang H.-Y."/>
            <person name="Kim D."/>
            <person name="Lee H.H."/>
            <person name="Park K.H."/>
            <person name="Park S.-H."/>
            <person name="Park H.-S."/>
            <person name="Lee H.K."/>
            <person name="Oh T.K."/>
            <person name="Kim J.F."/>
        </authorList>
    </citation>
    <scope>NUCLEOTIDE SEQUENCE [LARGE SCALE GENOMIC DNA]</scope>
    <source>
        <strain evidence="4 5">KCTC 2396</strain>
    </source>
</reference>
<dbReference type="OrthoDB" id="798937at2"/>
<dbReference type="PROSITE" id="PS50234">
    <property type="entry name" value="VWFA"/>
    <property type="match status" value="1"/>
</dbReference>
<name>Q2SIW4_HAHCH</name>
<feature type="chain" id="PRO_5004215528" evidence="2">
    <location>
        <begin position="25"/>
        <end position="749"/>
    </location>
</feature>
<dbReference type="eggNOG" id="COG2304">
    <property type="taxonomic scope" value="Bacteria"/>
</dbReference>
<dbReference type="CDD" id="cd00198">
    <property type="entry name" value="vWFA"/>
    <property type="match status" value="1"/>
</dbReference>
<dbReference type="RefSeq" id="WP_011396479.1">
    <property type="nucleotide sequence ID" value="NC_007645.1"/>
</dbReference>
<evidence type="ECO:0000313" key="4">
    <source>
        <dbReference type="EMBL" id="ABC29410.1"/>
    </source>
</evidence>
<dbReference type="KEGG" id="hch:HCH_02620"/>
<dbReference type="InterPro" id="IPR036465">
    <property type="entry name" value="vWFA_dom_sf"/>
</dbReference>
<feature type="region of interest" description="Disordered" evidence="1">
    <location>
        <begin position="628"/>
        <end position="749"/>
    </location>
</feature>
<dbReference type="SUPFAM" id="SSF53300">
    <property type="entry name" value="vWA-like"/>
    <property type="match status" value="1"/>
</dbReference>
<dbReference type="Proteomes" id="UP000000238">
    <property type="component" value="Chromosome"/>
</dbReference>
<evidence type="ECO:0000256" key="1">
    <source>
        <dbReference type="SAM" id="MobiDB-lite"/>
    </source>
</evidence>
<feature type="compositionally biased region" description="Acidic residues" evidence="1">
    <location>
        <begin position="671"/>
        <end position="683"/>
    </location>
</feature>
<evidence type="ECO:0000313" key="5">
    <source>
        <dbReference type="Proteomes" id="UP000000238"/>
    </source>
</evidence>
<proteinExistence type="predicted"/>
<dbReference type="EMBL" id="CP000155">
    <property type="protein sequence ID" value="ABC29410.1"/>
    <property type="molecule type" value="Genomic_DNA"/>
</dbReference>